<protein>
    <submittedName>
        <fullName evidence="9">Alcohol dehydrogenase [acceptor]</fullName>
        <ecNumber evidence="9">1.1.99.-</ecNumber>
    </submittedName>
</protein>
<dbReference type="EMBL" id="CP036261">
    <property type="protein sequence ID" value="QDS90556.1"/>
    <property type="molecule type" value="Genomic_DNA"/>
</dbReference>
<dbReference type="SUPFAM" id="SSF51905">
    <property type="entry name" value="FAD/NAD(P)-binding domain"/>
    <property type="match status" value="1"/>
</dbReference>
<dbReference type="KEGG" id="ruv:EC9_47700"/>
<dbReference type="PANTHER" id="PTHR11552">
    <property type="entry name" value="GLUCOSE-METHANOL-CHOLINE GMC OXIDOREDUCTASE"/>
    <property type="match status" value="1"/>
</dbReference>
<dbReference type="PANTHER" id="PTHR11552:SF147">
    <property type="entry name" value="CHOLINE DEHYDROGENASE, MITOCHONDRIAL"/>
    <property type="match status" value="1"/>
</dbReference>
<keyword evidence="10" id="KW-1185">Reference proteome</keyword>
<dbReference type="Gene3D" id="3.50.50.60">
    <property type="entry name" value="FAD/NAD(P)-binding domain"/>
    <property type="match status" value="1"/>
</dbReference>
<reference evidence="9 10" key="1">
    <citation type="submission" date="2019-02" db="EMBL/GenBank/DDBJ databases">
        <title>Deep-cultivation of Planctomycetes and their phenomic and genomic characterization uncovers novel biology.</title>
        <authorList>
            <person name="Wiegand S."/>
            <person name="Jogler M."/>
            <person name="Boedeker C."/>
            <person name="Pinto D."/>
            <person name="Vollmers J."/>
            <person name="Rivas-Marin E."/>
            <person name="Kohn T."/>
            <person name="Peeters S.H."/>
            <person name="Heuer A."/>
            <person name="Rast P."/>
            <person name="Oberbeckmann S."/>
            <person name="Bunk B."/>
            <person name="Jeske O."/>
            <person name="Meyerdierks A."/>
            <person name="Storesund J.E."/>
            <person name="Kallscheuer N."/>
            <person name="Luecker S."/>
            <person name="Lage O.M."/>
            <person name="Pohl T."/>
            <person name="Merkel B.J."/>
            <person name="Hornburger P."/>
            <person name="Mueller R.-W."/>
            <person name="Bruemmer F."/>
            <person name="Labrenz M."/>
            <person name="Spormann A.M."/>
            <person name="Op den Camp H."/>
            <person name="Overmann J."/>
            <person name="Amann R."/>
            <person name="Jetten M.S.M."/>
            <person name="Mascher T."/>
            <person name="Medema M.H."/>
            <person name="Devos D.P."/>
            <person name="Kaster A.-K."/>
            <person name="Ovreas L."/>
            <person name="Rohde M."/>
            <person name="Galperin M.Y."/>
            <person name="Jogler C."/>
        </authorList>
    </citation>
    <scope>NUCLEOTIDE SEQUENCE [LARGE SCALE GENOMIC DNA]</scope>
    <source>
        <strain evidence="9 10">EC9</strain>
    </source>
</reference>
<evidence type="ECO:0000256" key="5">
    <source>
        <dbReference type="PIRSR" id="PIRSR000137-2"/>
    </source>
</evidence>
<evidence type="ECO:0000313" key="10">
    <source>
        <dbReference type="Proteomes" id="UP000319557"/>
    </source>
</evidence>
<sequence length="519" mass="55652">MTSRSTYDYIIVGAGSAGCVLAAKLAADASARVLLLEAGGDHRKRSDVQRPAEYLRLQGTSLDWNYSTTVSAGLAGRTMICPRGRMLGGSSGINAMIYHEGLPEDLDAWQNVAGDFWNREAIELAMQELRGELESTESIEFPAEITPTGQAFMAAAKSACDQGKIAGRPEIYRRTTRRGARQSAMQAFLDSPPANLTIRSDTMVQRLEIRNGRTAGVVVGKSNHIETLDANRGVILAAGAIASPQLLMLSGIGPTKHLAEHGITTQIDSPAVGAGLVDHLAFPVTFAAKSTARFPSRWSMRDLVRWSYDQRGPIGSNLAEVGGFFDLPSRSGVPDAVRERAIQLHVTPTHYLRYPADDSPAAITLAVTGSQPISRGRVSLRSAEIDDSPSIDPGYLSDSRDVEVLAQGVELAREIAASEPLADWIDHELLPGEKRRTAAQLERAIRRFALTLYHPVGSCSMGIDPAASVVDPQLRVHGVENLYIADASVFPTLPRANPQATVMMVASRAAGAIANHSAS</sequence>
<dbReference type="OrthoDB" id="9785276at2"/>
<organism evidence="9 10">
    <name type="scientific">Rosistilla ulvae</name>
    <dbReference type="NCBI Taxonomy" id="1930277"/>
    <lineage>
        <taxon>Bacteria</taxon>
        <taxon>Pseudomonadati</taxon>
        <taxon>Planctomycetota</taxon>
        <taxon>Planctomycetia</taxon>
        <taxon>Pirellulales</taxon>
        <taxon>Pirellulaceae</taxon>
        <taxon>Rosistilla</taxon>
    </lineage>
</organism>
<dbReference type="InterPro" id="IPR000172">
    <property type="entry name" value="GMC_OxRdtase_N"/>
</dbReference>
<keyword evidence="4 5" id="KW-0274">FAD</keyword>
<dbReference type="Gene3D" id="3.30.560.10">
    <property type="entry name" value="Glucose Oxidase, domain 3"/>
    <property type="match status" value="1"/>
</dbReference>
<dbReference type="Proteomes" id="UP000319557">
    <property type="component" value="Chromosome"/>
</dbReference>
<evidence type="ECO:0000259" key="8">
    <source>
        <dbReference type="PROSITE" id="PS00624"/>
    </source>
</evidence>
<evidence type="ECO:0000256" key="4">
    <source>
        <dbReference type="ARBA" id="ARBA00022827"/>
    </source>
</evidence>
<proteinExistence type="inferred from homology"/>
<keyword evidence="9" id="KW-0560">Oxidoreductase</keyword>
<feature type="binding site" evidence="5">
    <location>
        <begin position="498"/>
        <end position="499"/>
    </location>
    <ligand>
        <name>FAD</name>
        <dbReference type="ChEBI" id="CHEBI:57692"/>
    </ligand>
</feature>
<dbReference type="PIRSF" id="PIRSF000137">
    <property type="entry name" value="Alcohol_oxidase"/>
    <property type="match status" value="1"/>
</dbReference>
<dbReference type="PROSITE" id="PS00624">
    <property type="entry name" value="GMC_OXRED_2"/>
    <property type="match status" value="1"/>
</dbReference>
<dbReference type="Pfam" id="PF00732">
    <property type="entry name" value="GMC_oxred_N"/>
    <property type="match status" value="1"/>
</dbReference>
<dbReference type="RefSeq" id="WP_145348354.1">
    <property type="nucleotide sequence ID" value="NZ_CP036261.1"/>
</dbReference>
<accession>A0A517M6S3</accession>
<comment type="cofactor">
    <cofactor evidence="1 5">
        <name>FAD</name>
        <dbReference type="ChEBI" id="CHEBI:57692"/>
    </cofactor>
</comment>
<keyword evidence="3 6" id="KW-0285">Flavoprotein</keyword>
<dbReference type="EC" id="1.1.99.-" evidence="9"/>
<dbReference type="GO" id="GO:0016614">
    <property type="term" value="F:oxidoreductase activity, acting on CH-OH group of donors"/>
    <property type="evidence" value="ECO:0007669"/>
    <property type="project" value="InterPro"/>
</dbReference>
<evidence type="ECO:0000256" key="2">
    <source>
        <dbReference type="ARBA" id="ARBA00010790"/>
    </source>
</evidence>
<dbReference type="InterPro" id="IPR012132">
    <property type="entry name" value="GMC_OxRdtase"/>
</dbReference>
<dbReference type="PROSITE" id="PS00623">
    <property type="entry name" value="GMC_OXRED_1"/>
    <property type="match status" value="1"/>
</dbReference>
<dbReference type="GO" id="GO:0050660">
    <property type="term" value="F:flavin adenine dinucleotide binding"/>
    <property type="evidence" value="ECO:0007669"/>
    <property type="project" value="InterPro"/>
</dbReference>
<evidence type="ECO:0000259" key="7">
    <source>
        <dbReference type="PROSITE" id="PS00623"/>
    </source>
</evidence>
<dbReference type="InterPro" id="IPR036188">
    <property type="entry name" value="FAD/NAD-bd_sf"/>
</dbReference>
<evidence type="ECO:0000313" key="9">
    <source>
        <dbReference type="EMBL" id="QDS90556.1"/>
    </source>
</evidence>
<feature type="domain" description="Glucose-methanol-choline oxidoreductase N-terminal" evidence="8">
    <location>
        <begin position="239"/>
        <end position="253"/>
    </location>
</feature>
<dbReference type="PROSITE" id="PS51257">
    <property type="entry name" value="PROKAR_LIPOPROTEIN"/>
    <property type="match status" value="1"/>
</dbReference>
<dbReference type="Pfam" id="PF05199">
    <property type="entry name" value="GMC_oxred_C"/>
    <property type="match status" value="1"/>
</dbReference>
<dbReference type="InterPro" id="IPR007867">
    <property type="entry name" value="GMC_OxRtase_C"/>
</dbReference>
<feature type="domain" description="Glucose-methanol-choline oxidoreductase N-terminal" evidence="7">
    <location>
        <begin position="84"/>
        <end position="107"/>
    </location>
</feature>
<gene>
    <name evidence="9" type="primary">alkJ</name>
    <name evidence="9" type="ORF">EC9_47700</name>
</gene>
<dbReference type="SUPFAM" id="SSF54373">
    <property type="entry name" value="FAD-linked reductases, C-terminal domain"/>
    <property type="match status" value="1"/>
</dbReference>
<dbReference type="AlphaFoldDB" id="A0A517M6S3"/>
<feature type="binding site" evidence="5">
    <location>
        <position position="204"/>
    </location>
    <ligand>
        <name>FAD</name>
        <dbReference type="ChEBI" id="CHEBI:57692"/>
    </ligand>
</feature>
<evidence type="ECO:0000256" key="3">
    <source>
        <dbReference type="ARBA" id="ARBA00022630"/>
    </source>
</evidence>
<name>A0A517M6S3_9BACT</name>
<evidence type="ECO:0000256" key="1">
    <source>
        <dbReference type="ARBA" id="ARBA00001974"/>
    </source>
</evidence>
<evidence type="ECO:0000256" key="6">
    <source>
        <dbReference type="RuleBase" id="RU003968"/>
    </source>
</evidence>
<comment type="similarity">
    <text evidence="2 6">Belongs to the GMC oxidoreductase family.</text>
</comment>